<name>A0A1X1XYX0_9MYCO</name>
<sequence length="224" mass="24763">MKTLPKTLVFGLVEPAAFGLMIFLAAGTFNYWQAWVFLAVFTLSMWIPGVYLLRTNPVALQRRMRAGPGAETRMAQKIISAGWFSSLAAIFVLSALDHRFGWSAVPTPICLLGDALVAVALVVVMLVVIQNSHAAATVRVEDGQQVVSTGLYGLVRHPMYTGNVIMMVAIPLALGSYWGLLGVLAGLFVLALRIRDEEKMLREELAGYREYAQKVRYRLVPCMW</sequence>
<keyword evidence="7" id="KW-1185">Reference proteome</keyword>
<proteinExistence type="predicted"/>
<comment type="caution">
    <text evidence="6">The sequence shown here is derived from an EMBL/GenBank/DDBJ whole genome shotgun (WGS) entry which is preliminary data.</text>
</comment>
<dbReference type="InterPro" id="IPR007318">
    <property type="entry name" value="Phopholipid_MeTrfase"/>
</dbReference>
<keyword evidence="3 5" id="KW-1133">Transmembrane helix</keyword>
<evidence type="ECO:0000313" key="7">
    <source>
        <dbReference type="Proteomes" id="UP000193487"/>
    </source>
</evidence>
<feature type="transmembrane region" description="Helical" evidence="5">
    <location>
        <begin position="7"/>
        <end position="26"/>
    </location>
</feature>
<gene>
    <name evidence="6" type="ORF">AWC14_04515</name>
</gene>
<feature type="transmembrane region" description="Helical" evidence="5">
    <location>
        <begin position="105"/>
        <end position="129"/>
    </location>
</feature>
<dbReference type="GO" id="GO:0012505">
    <property type="term" value="C:endomembrane system"/>
    <property type="evidence" value="ECO:0007669"/>
    <property type="project" value="UniProtKB-SubCell"/>
</dbReference>
<dbReference type="Proteomes" id="UP000193487">
    <property type="component" value="Unassembled WGS sequence"/>
</dbReference>
<evidence type="ECO:0008006" key="8">
    <source>
        <dbReference type="Google" id="ProtNLM"/>
    </source>
</evidence>
<dbReference type="Pfam" id="PF04191">
    <property type="entry name" value="PEMT"/>
    <property type="match status" value="1"/>
</dbReference>
<feature type="transmembrane region" description="Helical" evidence="5">
    <location>
        <begin position="74"/>
        <end position="93"/>
    </location>
</feature>
<evidence type="ECO:0000256" key="2">
    <source>
        <dbReference type="ARBA" id="ARBA00022692"/>
    </source>
</evidence>
<dbReference type="PANTHER" id="PTHR43847">
    <property type="entry name" value="BLL3993 PROTEIN"/>
    <property type="match status" value="1"/>
</dbReference>
<evidence type="ECO:0000256" key="3">
    <source>
        <dbReference type="ARBA" id="ARBA00022989"/>
    </source>
</evidence>
<keyword evidence="4 5" id="KW-0472">Membrane</keyword>
<dbReference type="PANTHER" id="PTHR43847:SF1">
    <property type="entry name" value="BLL3993 PROTEIN"/>
    <property type="match status" value="1"/>
</dbReference>
<dbReference type="EMBL" id="LQPE01000112">
    <property type="protein sequence ID" value="ORW04073.1"/>
    <property type="molecule type" value="Genomic_DNA"/>
</dbReference>
<dbReference type="AlphaFoldDB" id="A0A1X1XYX0"/>
<dbReference type="Gene3D" id="1.20.120.1630">
    <property type="match status" value="1"/>
</dbReference>
<evidence type="ECO:0000256" key="4">
    <source>
        <dbReference type="ARBA" id="ARBA00023136"/>
    </source>
</evidence>
<organism evidence="6 7">
    <name type="scientific">Mycobacterium kyorinense</name>
    <dbReference type="NCBI Taxonomy" id="487514"/>
    <lineage>
        <taxon>Bacteria</taxon>
        <taxon>Bacillati</taxon>
        <taxon>Actinomycetota</taxon>
        <taxon>Actinomycetes</taxon>
        <taxon>Mycobacteriales</taxon>
        <taxon>Mycobacteriaceae</taxon>
        <taxon>Mycobacterium</taxon>
    </lineage>
</organism>
<feature type="transmembrane region" description="Helical" evidence="5">
    <location>
        <begin position="32"/>
        <end position="53"/>
    </location>
</feature>
<dbReference type="InterPro" id="IPR052527">
    <property type="entry name" value="Metal_cation-efflux_comp"/>
</dbReference>
<keyword evidence="2 5" id="KW-0812">Transmembrane</keyword>
<evidence type="ECO:0000256" key="5">
    <source>
        <dbReference type="SAM" id="Phobius"/>
    </source>
</evidence>
<comment type="subcellular location">
    <subcellularLocation>
        <location evidence="1">Endomembrane system</location>
        <topology evidence="1">Multi-pass membrane protein</topology>
    </subcellularLocation>
</comment>
<evidence type="ECO:0000256" key="1">
    <source>
        <dbReference type="ARBA" id="ARBA00004127"/>
    </source>
</evidence>
<protein>
    <recommendedName>
        <fullName evidence="8">Isoprenylcysteine carboxyl methyltransferase</fullName>
    </recommendedName>
</protein>
<evidence type="ECO:0000313" key="6">
    <source>
        <dbReference type="EMBL" id="ORW04073.1"/>
    </source>
</evidence>
<feature type="transmembrane region" description="Helical" evidence="5">
    <location>
        <begin position="176"/>
        <end position="194"/>
    </location>
</feature>
<reference evidence="6 7" key="1">
    <citation type="submission" date="2016-01" db="EMBL/GenBank/DDBJ databases">
        <title>The new phylogeny of the genus Mycobacterium.</title>
        <authorList>
            <person name="Tarcisio F."/>
            <person name="Conor M."/>
            <person name="Antonella G."/>
            <person name="Elisabetta G."/>
            <person name="Giulia F.S."/>
            <person name="Sara T."/>
            <person name="Anna F."/>
            <person name="Clotilde B."/>
            <person name="Roberto B."/>
            <person name="Veronica D.S."/>
            <person name="Fabio R."/>
            <person name="Monica P."/>
            <person name="Olivier J."/>
            <person name="Enrico T."/>
            <person name="Nicola S."/>
        </authorList>
    </citation>
    <scope>NUCLEOTIDE SEQUENCE [LARGE SCALE GENOMIC DNA]</scope>
    <source>
        <strain evidence="6 7">DSM 45166</strain>
    </source>
</reference>
<accession>A0A1X1XYX0</accession>